<dbReference type="Pfam" id="PF06974">
    <property type="entry name" value="WS_DGAT_C"/>
    <property type="match status" value="1"/>
</dbReference>
<evidence type="ECO:0000256" key="11">
    <source>
        <dbReference type="RuleBase" id="RU361241"/>
    </source>
</evidence>
<dbReference type="InterPro" id="IPR045034">
    <property type="entry name" value="O-acyltransferase_WSD1-like"/>
</dbReference>
<feature type="domain" description="O-acyltransferase WSD1-like N-terminal" evidence="12">
    <location>
        <begin position="7"/>
        <end position="272"/>
    </location>
</feature>
<dbReference type="GO" id="GO:0005886">
    <property type="term" value="C:plasma membrane"/>
    <property type="evidence" value="ECO:0007669"/>
    <property type="project" value="TreeGrafter"/>
</dbReference>
<evidence type="ECO:0000256" key="10">
    <source>
        <dbReference type="ARBA" id="ARBA00048109"/>
    </source>
</evidence>
<dbReference type="Proteomes" id="UP000198859">
    <property type="component" value="Chromosome I"/>
</dbReference>
<evidence type="ECO:0000256" key="6">
    <source>
        <dbReference type="ARBA" id="ARBA00022679"/>
    </source>
</evidence>
<keyword evidence="15" id="KW-1185">Reference proteome</keyword>
<evidence type="ECO:0000256" key="2">
    <source>
        <dbReference type="ARBA" id="ARBA00005189"/>
    </source>
</evidence>
<keyword evidence="8 11" id="KW-0443">Lipid metabolism</keyword>
<protein>
    <recommendedName>
        <fullName evidence="4 11">Diacylglycerol O-acyltransferase</fullName>
        <ecNumber evidence="4 11">2.3.1.20</ecNumber>
    </recommendedName>
</protein>
<sequence length="468" mass="50612">MAVPIDPTSAAFLYAENRQMPMHVGGLQLFEKPEGAPQDYVREIYEQMSQAQDVAPLFLKRPTRGVTTAGQWVWTPDDDFDLEYHFRHSALPEPGRVRELLELCSRLHSTRLARERPLWEAHLIEGMQDGRVALYTKLHHSLVDGVSAMRLLQSVMSTDPDRRDMAPMWAQRPAARTRKAQAEAERSIGSIPLDAFRTALGITADAAGLPGALVKTLLHGVRNETSALSLYAPRTMFNTTITGSRRFAAQDWPLERLRAIGKASGTTLNDVVLAMCSGAIRSYLLEQEALPDSGLVAMVPVGLNAKQAGSASGAGGNAVGAVMVKLGTELADPADRLASIHRSMVTGKQALSSMTPMQITAMTALGMAPSIVIPALRLGGLIRPPFNLIISNVPGPRKPQYLNGARMTGTYPLSIPINGMALNITCNSYVDDMCFGLTGCRRSVPSLQRLLTHLDDEVAALEKAAGVA</sequence>
<evidence type="ECO:0000256" key="1">
    <source>
        <dbReference type="ARBA" id="ARBA00004771"/>
    </source>
</evidence>
<evidence type="ECO:0000256" key="8">
    <source>
        <dbReference type="ARBA" id="ARBA00023098"/>
    </source>
</evidence>
<feature type="domain" description="O-acyltransferase WSD1 C-terminal" evidence="13">
    <location>
        <begin position="316"/>
        <end position="461"/>
    </location>
</feature>
<gene>
    <name evidence="14" type="ORF">SAMN04488570_0627</name>
</gene>
<dbReference type="RefSeq" id="WP_091725958.1">
    <property type="nucleotide sequence ID" value="NZ_LT629757.1"/>
</dbReference>
<dbReference type="GO" id="GO:0004144">
    <property type="term" value="F:diacylglycerol O-acyltransferase activity"/>
    <property type="evidence" value="ECO:0007669"/>
    <property type="project" value="UniProtKB-EC"/>
</dbReference>
<evidence type="ECO:0000256" key="7">
    <source>
        <dbReference type="ARBA" id="ARBA00022798"/>
    </source>
</evidence>
<keyword evidence="9 11" id="KW-0012">Acyltransferase</keyword>
<dbReference type="InterPro" id="IPR023213">
    <property type="entry name" value="CAT-like_dom_sf"/>
</dbReference>
<proteinExistence type="inferred from homology"/>
<dbReference type="EMBL" id="LT629757">
    <property type="protein sequence ID" value="SDR88045.1"/>
    <property type="molecule type" value="Genomic_DNA"/>
</dbReference>
<evidence type="ECO:0000256" key="4">
    <source>
        <dbReference type="ARBA" id="ARBA00013244"/>
    </source>
</evidence>
<dbReference type="PANTHER" id="PTHR31650">
    <property type="entry name" value="O-ACYLTRANSFERASE (WSD1-LIKE) FAMILY PROTEIN"/>
    <property type="match status" value="1"/>
</dbReference>
<dbReference type="PANTHER" id="PTHR31650:SF1">
    <property type="entry name" value="WAX ESTER SYNTHASE_DIACYLGLYCEROL ACYLTRANSFERASE 4-RELATED"/>
    <property type="match status" value="1"/>
</dbReference>
<dbReference type="GO" id="GO:0006071">
    <property type="term" value="P:glycerol metabolic process"/>
    <property type="evidence" value="ECO:0007669"/>
    <property type="project" value="UniProtKB-KW"/>
</dbReference>
<evidence type="ECO:0000256" key="5">
    <source>
        <dbReference type="ARBA" id="ARBA00022516"/>
    </source>
</evidence>
<dbReference type="InterPro" id="IPR004255">
    <property type="entry name" value="O-acyltransferase_WSD1_N"/>
</dbReference>
<accession>A0A1H1MNX1</accession>
<reference evidence="15" key="1">
    <citation type="submission" date="2016-10" db="EMBL/GenBank/DDBJ databases">
        <authorList>
            <person name="Varghese N."/>
            <person name="Submissions S."/>
        </authorList>
    </citation>
    <scope>NUCLEOTIDE SEQUENCE [LARGE SCALE GENOMIC DNA]</scope>
    <source>
        <strain evidence="15">DSM 22127</strain>
    </source>
</reference>
<dbReference type="InterPro" id="IPR014292">
    <property type="entry name" value="Acyl_transf_WS/DGAT"/>
</dbReference>
<name>A0A1H1MNX1_9ACTN</name>
<dbReference type="SUPFAM" id="SSF52777">
    <property type="entry name" value="CoA-dependent acyltransferases"/>
    <property type="match status" value="1"/>
</dbReference>
<dbReference type="EC" id="2.3.1.20" evidence="4 11"/>
<organism evidence="14 15">
    <name type="scientific">Nocardioides scoriae</name>
    <dbReference type="NCBI Taxonomy" id="642780"/>
    <lineage>
        <taxon>Bacteria</taxon>
        <taxon>Bacillati</taxon>
        <taxon>Actinomycetota</taxon>
        <taxon>Actinomycetes</taxon>
        <taxon>Propionibacteriales</taxon>
        <taxon>Nocardioidaceae</taxon>
        <taxon>Nocardioides</taxon>
    </lineage>
</organism>
<evidence type="ECO:0000256" key="9">
    <source>
        <dbReference type="ARBA" id="ARBA00023315"/>
    </source>
</evidence>
<dbReference type="STRING" id="642780.SAMN04488570_0627"/>
<evidence type="ECO:0000313" key="15">
    <source>
        <dbReference type="Proteomes" id="UP000198859"/>
    </source>
</evidence>
<dbReference type="Gene3D" id="3.30.559.10">
    <property type="entry name" value="Chloramphenicol acetyltransferase-like domain"/>
    <property type="match status" value="1"/>
</dbReference>
<dbReference type="GO" id="GO:0001666">
    <property type="term" value="P:response to hypoxia"/>
    <property type="evidence" value="ECO:0007669"/>
    <property type="project" value="TreeGrafter"/>
</dbReference>
<evidence type="ECO:0000259" key="12">
    <source>
        <dbReference type="Pfam" id="PF03007"/>
    </source>
</evidence>
<comment type="pathway">
    <text evidence="2">Lipid metabolism.</text>
</comment>
<dbReference type="GO" id="GO:0051701">
    <property type="term" value="P:biological process involved in interaction with host"/>
    <property type="evidence" value="ECO:0007669"/>
    <property type="project" value="TreeGrafter"/>
</dbReference>
<dbReference type="OrthoDB" id="9810950at2"/>
<dbReference type="GO" id="GO:0019432">
    <property type="term" value="P:triglyceride biosynthetic process"/>
    <property type="evidence" value="ECO:0007669"/>
    <property type="project" value="UniProtKB-UniPathway"/>
</dbReference>
<dbReference type="GO" id="GO:0071731">
    <property type="term" value="P:response to nitric oxide"/>
    <property type="evidence" value="ECO:0007669"/>
    <property type="project" value="TreeGrafter"/>
</dbReference>
<dbReference type="InterPro" id="IPR009721">
    <property type="entry name" value="O-acyltransferase_WSD1_C"/>
</dbReference>
<comment type="similarity">
    <text evidence="3 11">Belongs to the long-chain O-acyltransferase family.</text>
</comment>
<keyword evidence="6 11" id="KW-0808">Transferase</keyword>
<dbReference type="UniPathway" id="UPA00282"/>
<comment type="catalytic activity">
    <reaction evidence="10 11">
        <text>an acyl-CoA + a 1,2-diacyl-sn-glycerol = a triacyl-sn-glycerol + CoA</text>
        <dbReference type="Rhea" id="RHEA:10868"/>
        <dbReference type="ChEBI" id="CHEBI:17815"/>
        <dbReference type="ChEBI" id="CHEBI:57287"/>
        <dbReference type="ChEBI" id="CHEBI:58342"/>
        <dbReference type="ChEBI" id="CHEBI:64615"/>
        <dbReference type="EC" id="2.3.1.20"/>
    </reaction>
</comment>
<comment type="pathway">
    <text evidence="1 11">Glycerolipid metabolism; triacylglycerol biosynthesis.</text>
</comment>
<evidence type="ECO:0000259" key="13">
    <source>
        <dbReference type="Pfam" id="PF06974"/>
    </source>
</evidence>
<dbReference type="NCBIfam" id="TIGR02946">
    <property type="entry name" value="acyl_WS_DGAT"/>
    <property type="match status" value="1"/>
</dbReference>
<evidence type="ECO:0000256" key="3">
    <source>
        <dbReference type="ARBA" id="ARBA00009587"/>
    </source>
</evidence>
<evidence type="ECO:0000313" key="14">
    <source>
        <dbReference type="EMBL" id="SDR88045.1"/>
    </source>
</evidence>
<dbReference type="Pfam" id="PF03007">
    <property type="entry name" value="WS_DGAT_cat"/>
    <property type="match status" value="1"/>
</dbReference>
<keyword evidence="7 11" id="KW-0319">Glycerol metabolism</keyword>
<dbReference type="AlphaFoldDB" id="A0A1H1MNX1"/>
<keyword evidence="5 11" id="KW-0444">Lipid biosynthesis</keyword>